<organism evidence="17 18">
    <name type="scientific">Armillaria gallica</name>
    <name type="common">Bulbous honey fungus</name>
    <name type="synonym">Armillaria bulbosa</name>
    <dbReference type="NCBI Taxonomy" id="47427"/>
    <lineage>
        <taxon>Eukaryota</taxon>
        <taxon>Fungi</taxon>
        <taxon>Dikarya</taxon>
        <taxon>Basidiomycota</taxon>
        <taxon>Agaricomycotina</taxon>
        <taxon>Agaricomycetes</taxon>
        <taxon>Agaricomycetidae</taxon>
        <taxon>Agaricales</taxon>
        <taxon>Marasmiineae</taxon>
        <taxon>Physalacriaceae</taxon>
        <taxon>Armillaria</taxon>
    </lineage>
</organism>
<evidence type="ECO:0000313" key="18">
    <source>
        <dbReference type="Proteomes" id="UP000217790"/>
    </source>
</evidence>
<dbReference type="InterPro" id="IPR051735">
    <property type="entry name" value="CFEM_domain"/>
</dbReference>
<keyword evidence="13" id="KW-0449">Lipoprotein</keyword>
<dbReference type="Pfam" id="PF05730">
    <property type="entry name" value="CFEM"/>
    <property type="match status" value="1"/>
</dbReference>
<accession>A0A2H3DBJ1</accession>
<evidence type="ECO:0000256" key="3">
    <source>
        <dbReference type="ARBA" id="ARBA00010031"/>
    </source>
</evidence>
<sequence length="164" mass="15581">MRFSLAALPISVLVAGSSAASLHARQLPSCAVSCTTGSSINYGDCNTSDNACLCKNTDFVNSVQSCITSACTGDDLETALSVAQALCAAAGVTLTSEAVSATATSPSSSSSASSASRASSSASVSGSTSAAASASSTSASNGALTVGANAIVGLTAIGLVALAL</sequence>
<gene>
    <name evidence="17" type="ORF">ARMGADRAFT_1086618</name>
</gene>
<feature type="signal peptide" evidence="15">
    <location>
        <begin position="1"/>
        <end position="19"/>
    </location>
</feature>
<keyword evidence="7" id="KW-0479">Metal-binding</keyword>
<evidence type="ECO:0000256" key="11">
    <source>
        <dbReference type="ARBA" id="ARBA00023157"/>
    </source>
</evidence>
<evidence type="ECO:0000256" key="9">
    <source>
        <dbReference type="ARBA" id="ARBA00023004"/>
    </source>
</evidence>
<evidence type="ECO:0000256" key="14">
    <source>
        <dbReference type="SAM" id="MobiDB-lite"/>
    </source>
</evidence>
<dbReference type="SMART" id="SM00747">
    <property type="entry name" value="CFEM"/>
    <property type="match status" value="1"/>
</dbReference>
<keyword evidence="5" id="KW-0964">Secreted</keyword>
<dbReference type="PANTHER" id="PTHR37928:SF2">
    <property type="entry name" value="GPI ANCHORED CFEM DOMAIN PROTEIN (AFU_ORTHOLOGUE AFUA_6G10580)"/>
    <property type="match status" value="1"/>
</dbReference>
<evidence type="ECO:0000256" key="6">
    <source>
        <dbReference type="ARBA" id="ARBA00022617"/>
    </source>
</evidence>
<proteinExistence type="inferred from homology"/>
<dbReference type="InParanoid" id="A0A2H3DBJ1"/>
<evidence type="ECO:0000259" key="16">
    <source>
        <dbReference type="PROSITE" id="PS52012"/>
    </source>
</evidence>
<comment type="subcellular location">
    <subcellularLocation>
        <location evidence="1">Cell membrane</location>
        <topology evidence="1">Lipid-anchor</topology>
        <topology evidence="1">GPI-anchor</topology>
    </subcellularLocation>
    <subcellularLocation>
        <location evidence="2">Secreted</location>
    </subcellularLocation>
</comment>
<dbReference type="PROSITE" id="PS52012">
    <property type="entry name" value="CFEM"/>
    <property type="match status" value="1"/>
</dbReference>
<evidence type="ECO:0000256" key="10">
    <source>
        <dbReference type="ARBA" id="ARBA00023136"/>
    </source>
</evidence>
<feature type="region of interest" description="Disordered" evidence="14">
    <location>
        <begin position="103"/>
        <end position="123"/>
    </location>
</feature>
<feature type="domain" description="CFEM" evidence="16">
    <location>
        <begin position="1"/>
        <end position="114"/>
    </location>
</feature>
<dbReference type="GO" id="GO:0046872">
    <property type="term" value="F:metal ion binding"/>
    <property type="evidence" value="ECO:0007669"/>
    <property type="project" value="UniProtKB-KW"/>
</dbReference>
<name>A0A2H3DBJ1_ARMGA</name>
<dbReference type="OrthoDB" id="3065412at2759"/>
<dbReference type="PANTHER" id="PTHR37928">
    <property type="entry name" value="CFEM DOMAIN PROTEIN (AFU_ORTHOLOGUE AFUA_6G14090)"/>
    <property type="match status" value="1"/>
</dbReference>
<feature type="chain" id="PRO_5013588018" description="CFEM domain-containing protein" evidence="15">
    <location>
        <begin position="20"/>
        <end position="164"/>
    </location>
</feature>
<dbReference type="InterPro" id="IPR008427">
    <property type="entry name" value="Extracellular_membr_CFEM_dom"/>
</dbReference>
<evidence type="ECO:0000313" key="17">
    <source>
        <dbReference type="EMBL" id="PBK86447.1"/>
    </source>
</evidence>
<keyword evidence="10" id="KW-0472">Membrane</keyword>
<reference evidence="18" key="1">
    <citation type="journal article" date="2017" name="Nat. Ecol. Evol.">
        <title>Genome expansion and lineage-specific genetic innovations in the forest pathogenic fungi Armillaria.</title>
        <authorList>
            <person name="Sipos G."/>
            <person name="Prasanna A.N."/>
            <person name="Walter M.C."/>
            <person name="O'Connor E."/>
            <person name="Balint B."/>
            <person name="Krizsan K."/>
            <person name="Kiss B."/>
            <person name="Hess J."/>
            <person name="Varga T."/>
            <person name="Slot J."/>
            <person name="Riley R."/>
            <person name="Boka B."/>
            <person name="Rigling D."/>
            <person name="Barry K."/>
            <person name="Lee J."/>
            <person name="Mihaltcheva S."/>
            <person name="LaButti K."/>
            <person name="Lipzen A."/>
            <person name="Waldron R."/>
            <person name="Moloney N.M."/>
            <person name="Sperisen C."/>
            <person name="Kredics L."/>
            <person name="Vagvoelgyi C."/>
            <person name="Patrignani A."/>
            <person name="Fitzpatrick D."/>
            <person name="Nagy I."/>
            <person name="Doyle S."/>
            <person name="Anderson J.B."/>
            <person name="Grigoriev I.V."/>
            <person name="Gueldener U."/>
            <person name="Muensterkoetter M."/>
            <person name="Nagy L.G."/>
        </authorList>
    </citation>
    <scope>NUCLEOTIDE SEQUENCE [LARGE SCALE GENOMIC DNA]</scope>
    <source>
        <strain evidence="18">Ar21-2</strain>
    </source>
</reference>
<dbReference type="Proteomes" id="UP000217790">
    <property type="component" value="Unassembled WGS sequence"/>
</dbReference>
<keyword evidence="18" id="KW-1185">Reference proteome</keyword>
<keyword evidence="12" id="KW-0325">Glycoprotein</keyword>
<evidence type="ECO:0000256" key="5">
    <source>
        <dbReference type="ARBA" id="ARBA00022525"/>
    </source>
</evidence>
<evidence type="ECO:0000256" key="8">
    <source>
        <dbReference type="ARBA" id="ARBA00022729"/>
    </source>
</evidence>
<dbReference type="GO" id="GO:0005576">
    <property type="term" value="C:extracellular region"/>
    <property type="evidence" value="ECO:0007669"/>
    <property type="project" value="UniProtKB-SubCell"/>
</dbReference>
<dbReference type="EMBL" id="KZ293684">
    <property type="protein sequence ID" value="PBK86447.1"/>
    <property type="molecule type" value="Genomic_DNA"/>
</dbReference>
<comment type="similarity">
    <text evidence="3">Belongs to the RBT5 family.</text>
</comment>
<keyword evidence="6" id="KW-0349">Heme</keyword>
<dbReference type="STRING" id="47427.A0A2H3DBJ1"/>
<evidence type="ECO:0000256" key="2">
    <source>
        <dbReference type="ARBA" id="ARBA00004613"/>
    </source>
</evidence>
<evidence type="ECO:0000256" key="7">
    <source>
        <dbReference type="ARBA" id="ARBA00022723"/>
    </source>
</evidence>
<keyword evidence="11" id="KW-1015">Disulfide bond</keyword>
<evidence type="ECO:0000256" key="4">
    <source>
        <dbReference type="ARBA" id="ARBA00022475"/>
    </source>
</evidence>
<keyword evidence="4" id="KW-1003">Cell membrane</keyword>
<evidence type="ECO:0000256" key="12">
    <source>
        <dbReference type="ARBA" id="ARBA00023180"/>
    </source>
</evidence>
<protein>
    <recommendedName>
        <fullName evidence="16">CFEM domain-containing protein</fullName>
    </recommendedName>
</protein>
<evidence type="ECO:0000256" key="13">
    <source>
        <dbReference type="ARBA" id="ARBA00023288"/>
    </source>
</evidence>
<keyword evidence="8 15" id="KW-0732">Signal</keyword>
<dbReference type="GO" id="GO:0005886">
    <property type="term" value="C:plasma membrane"/>
    <property type="evidence" value="ECO:0007669"/>
    <property type="project" value="UniProtKB-SubCell"/>
</dbReference>
<dbReference type="OMA" id="GMVWASM"/>
<dbReference type="AlphaFoldDB" id="A0A2H3DBJ1"/>
<keyword evidence="9" id="KW-0408">Iron</keyword>
<evidence type="ECO:0000256" key="1">
    <source>
        <dbReference type="ARBA" id="ARBA00004609"/>
    </source>
</evidence>
<evidence type="ECO:0000256" key="15">
    <source>
        <dbReference type="SAM" id="SignalP"/>
    </source>
</evidence>